<evidence type="ECO:0000256" key="2">
    <source>
        <dbReference type="ARBA" id="ARBA00022840"/>
    </source>
</evidence>
<evidence type="ECO:0000313" key="9">
    <source>
        <dbReference type="Proteomes" id="UP000092993"/>
    </source>
</evidence>
<keyword evidence="1" id="KW-0547">Nucleotide-binding</keyword>
<feature type="domain" description="Helicase C-terminal" evidence="7">
    <location>
        <begin position="690"/>
        <end position="865"/>
    </location>
</feature>
<dbReference type="PANTHER" id="PTHR18934:SF203">
    <property type="entry name" value="ATP-DEPENDENT RNA HELICASE A"/>
    <property type="match status" value="1"/>
</dbReference>
<dbReference type="SMART" id="SM00487">
    <property type="entry name" value="DEXDc"/>
    <property type="match status" value="1"/>
</dbReference>
<keyword evidence="2" id="KW-0067">ATP-binding</keyword>
<keyword evidence="3" id="KW-0694">RNA-binding</keyword>
<feature type="domain" description="DRBM" evidence="5">
    <location>
        <begin position="147"/>
        <end position="218"/>
    </location>
</feature>
<dbReference type="PROSITE" id="PS50137">
    <property type="entry name" value="DS_RBD"/>
    <property type="match status" value="1"/>
</dbReference>
<organism evidence="8 9">
    <name type="scientific">Grifola frondosa</name>
    <name type="common">Maitake</name>
    <name type="synonym">Polyporus frondosus</name>
    <dbReference type="NCBI Taxonomy" id="5627"/>
    <lineage>
        <taxon>Eukaryota</taxon>
        <taxon>Fungi</taxon>
        <taxon>Dikarya</taxon>
        <taxon>Basidiomycota</taxon>
        <taxon>Agaricomycotina</taxon>
        <taxon>Agaricomycetes</taxon>
        <taxon>Polyporales</taxon>
        <taxon>Grifolaceae</taxon>
        <taxon>Grifola</taxon>
    </lineage>
</organism>
<evidence type="ECO:0000256" key="4">
    <source>
        <dbReference type="SAM" id="MobiDB-lite"/>
    </source>
</evidence>
<name>A0A1C7MQ40_GRIFR</name>
<dbReference type="FunFam" id="3.40.50.300:FF:001714">
    <property type="entry name" value="ATP-dependent DEAD/H RNA helicase, putative"/>
    <property type="match status" value="1"/>
</dbReference>
<dbReference type="CDD" id="cd00048">
    <property type="entry name" value="DSRM_SF"/>
    <property type="match status" value="1"/>
</dbReference>
<evidence type="ECO:0000256" key="3">
    <source>
        <dbReference type="PROSITE-ProRule" id="PRU00266"/>
    </source>
</evidence>
<keyword evidence="8" id="KW-0378">Hydrolase</keyword>
<dbReference type="InterPro" id="IPR007502">
    <property type="entry name" value="Helicase-assoc_dom"/>
</dbReference>
<dbReference type="InterPro" id="IPR001650">
    <property type="entry name" value="Helicase_C-like"/>
</dbReference>
<dbReference type="Gene3D" id="3.40.50.300">
    <property type="entry name" value="P-loop containing nucleotide triphosphate hydrolases"/>
    <property type="match status" value="2"/>
</dbReference>
<feature type="compositionally biased region" description="Low complexity" evidence="4">
    <location>
        <begin position="60"/>
        <end position="76"/>
    </location>
</feature>
<proteinExistence type="predicted"/>
<dbReference type="CDD" id="cd18791">
    <property type="entry name" value="SF2_C_RHA"/>
    <property type="match status" value="1"/>
</dbReference>
<feature type="domain" description="Helicase ATP-binding" evidence="6">
    <location>
        <begin position="437"/>
        <end position="604"/>
    </location>
</feature>
<feature type="compositionally biased region" description="Polar residues" evidence="4">
    <location>
        <begin position="366"/>
        <end position="388"/>
    </location>
</feature>
<dbReference type="PROSITE" id="PS51194">
    <property type="entry name" value="HELICASE_CTER"/>
    <property type="match status" value="1"/>
</dbReference>
<feature type="region of interest" description="Disordered" evidence="4">
    <location>
        <begin position="1"/>
        <end position="121"/>
    </location>
</feature>
<feature type="compositionally biased region" description="Polar residues" evidence="4">
    <location>
        <begin position="1302"/>
        <end position="1321"/>
    </location>
</feature>
<dbReference type="SUPFAM" id="SSF52540">
    <property type="entry name" value="P-loop containing nucleoside triphosphate hydrolases"/>
    <property type="match status" value="1"/>
</dbReference>
<dbReference type="Pfam" id="PF00270">
    <property type="entry name" value="DEAD"/>
    <property type="match status" value="1"/>
</dbReference>
<dbReference type="STRING" id="5627.A0A1C7MQ40"/>
<dbReference type="PROSITE" id="PS51192">
    <property type="entry name" value="HELICASE_ATP_BIND_1"/>
    <property type="match status" value="1"/>
</dbReference>
<feature type="region of interest" description="Disordered" evidence="4">
    <location>
        <begin position="1203"/>
        <end position="1231"/>
    </location>
</feature>
<dbReference type="PANTHER" id="PTHR18934">
    <property type="entry name" value="ATP-DEPENDENT RNA HELICASE"/>
    <property type="match status" value="1"/>
</dbReference>
<dbReference type="InterPro" id="IPR011545">
    <property type="entry name" value="DEAD/DEAH_box_helicase_dom"/>
</dbReference>
<dbReference type="OMA" id="HPHQTVE"/>
<dbReference type="Pfam" id="PF00035">
    <property type="entry name" value="dsrm"/>
    <property type="match status" value="1"/>
</dbReference>
<dbReference type="SMART" id="SM00490">
    <property type="entry name" value="HELICc"/>
    <property type="match status" value="1"/>
</dbReference>
<dbReference type="Gene3D" id="1.20.120.1080">
    <property type="match status" value="1"/>
</dbReference>
<dbReference type="GO" id="GO:0003723">
    <property type="term" value="F:RNA binding"/>
    <property type="evidence" value="ECO:0007669"/>
    <property type="project" value="UniProtKB-UniRule"/>
</dbReference>
<reference evidence="8 9" key="1">
    <citation type="submission" date="2016-03" db="EMBL/GenBank/DDBJ databases">
        <title>Whole genome sequencing of Grifola frondosa 9006-11.</title>
        <authorList>
            <person name="Min B."/>
            <person name="Park H."/>
            <person name="Kim J.-G."/>
            <person name="Cho H."/>
            <person name="Oh Y.-L."/>
            <person name="Kong W.-S."/>
            <person name="Choi I.-G."/>
        </authorList>
    </citation>
    <scope>NUCLEOTIDE SEQUENCE [LARGE SCALE GENOMIC DNA]</scope>
    <source>
        <strain evidence="8 9">9006-11</strain>
    </source>
</reference>
<evidence type="ECO:0000259" key="5">
    <source>
        <dbReference type="PROSITE" id="PS50137"/>
    </source>
</evidence>
<feature type="compositionally biased region" description="Low complexity" evidence="4">
    <location>
        <begin position="1"/>
        <end position="25"/>
    </location>
</feature>
<dbReference type="EMBL" id="LUGG01000001">
    <property type="protein sequence ID" value="OBZ79001.1"/>
    <property type="molecule type" value="Genomic_DNA"/>
</dbReference>
<sequence length="1321" mass="146684">MQLDPSKTSSPLASPSASSSHPTLSRQYAKQAHALKEPSPKRTSSSPAAQERPGKVPKIAGAYSAPQAASSSMSRSNRPSHLGSAPSSLLSRMHDHPGGSSSRGGKRRQTKGSAGIKTVVHPGPVRDDVYIERTHMKQPLKPSAVKDPKSSLSNFLHPLKMNAKYEAVYGTTEDGQSFWRSSVNLVHADFQVVGSGDHSIRKSAEALAALSALYQLDALGVLQSSRQFETVPTHVTLSDGSQVDTELSRHFMDYYCRRFNFGKPEITFTENAKGGTSWQADMTVGGRRIGFGKGNTKKQSESSCYLDVIQYLEKCDPDIWKTYLQDVKEGKDLGLAPKVLLQVDDNLDDKIANLCDDITRSTLYRNRPISTSKGDGSEAQPQEGSSYNYRPPPQHILTEKSEQLRRRREAYLTNPELESIRNTRASLPVFSKCAELMKHIQEHDVTICMAATGSGKTTQIPQLILDEFVDRGEGAKCNIVCTQPRRIAAISVAQRVASERGEHVGRGSSIGYQVRFEAKLPDYHGSVTYCTTGAGRTMDDVTHIVVDEVHERDVDIDLMLVVLKRLLKDRKAQGRPIKVILMSATIDPTLFKNYFPDEQGKPAGIVEIPGRAFPVTKRFLDDFVPPLVRDLETAWVFREPSVQKYLAQEIGLETLGISYSPMSRPSTPSVREGSRDTDDLELPIPLVALTIAHVLKRSDDGHVLVFLPGWDDISSVQKCLLDRTRSLGLNFTDTSKYAIHLLHSSIPVEEQQAIFRPPPEGIRRIILATNIAETSVTIPDVVYVVDTARVKEQRFDPSRHISALVSAWVGTSNLNQRAGRAGRHRPGEYFGILSRNHSEELHPHQTVEMKRVDLDNVVMHVKALNFPGMTVQEVLAATIEPPAADRIEAAIKSLQMVGALDAQNQLTSLGRVLLQLPVDVRMGRLVLAHEQPRAIRFPIHIKNEANAKKNSWSPEEFRSDVLAALRAYNEWWDLQRQGFYVQANRFCMDNFLSKPTLLMVDKVKTHLLRALYDVGIIDISGGGRVPYQAPGVRSKDVPSIPPMLNSNGDSLPILAALIAIASQPKYAIRTGERTYRTAVDKIVLIHPSSVNHRKRDYIVDDAEGGPRPEKQIIAYTEKRQNISTGAANAQKFLVSTTRLDPLTYLIFGAYRVELTSRGLECDGWLPIVGRTRSLNFVGRLKIMMENCMLRVFEGVIANKEQPSVRDRRSTSILRDESHEGESGDEDDGKALPLTTTEIKEFDLMTQDVVRVLNYYSQYRMSTQSAHNSRPGTPFDSPTSAYTRLHPAGSRSGYSTPYGLGSSYDSRPSTPSGLSRRFYNNP</sequence>
<feature type="compositionally biased region" description="Polar residues" evidence="4">
    <location>
        <begin position="1262"/>
        <end position="1281"/>
    </location>
</feature>
<evidence type="ECO:0000259" key="6">
    <source>
        <dbReference type="PROSITE" id="PS51192"/>
    </source>
</evidence>
<evidence type="ECO:0000313" key="8">
    <source>
        <dbReference type="EMBL" id="OBZ79001.1"/>
    </source>
</evidence>
<dbReference type="OrthoDB" id="28053at2759"/>
<evidence type="ECO:0000256" key="1">
    <source>
        <dbReference type="ARBA" id="ARBA00022741"/>
    </source>
</evidence>
<accession>A0A1C7MQ40</accession>
<feature type="compositionally biased region" description="Basic and acidic residues" evidence="4">
    <location>
        <begin position="1203"/>
        <end position="1221"/>
    </location>
</feature>
<comment type="caution">
    <text evidence="8">The sequence shown here is derived from an EMBL/GenBank/DDBJ whole genome shotgun (WGS) entry which is preliminary data.</text>
</comment>
<dbReference type="SMART" id="SM00847">
    <property type="entry name" value="HA2"/>
    <property type="match status" value="1"/>
</dbReference>
<feature type="region of interest" description="Disordered" evidence="4">
    <location>
        <begin position="366"/>
        <end position="404"/>
    </location>
</feature>
<dbReference type="Proteomes" id="UP000092993">
    <property type="component" value="Unassembled WGS sequence"/>
</dbReference>
<dbReference type="InterPro" id="IPR027417">
    <property type="entry name" value="P-loop_NTPase"/>
</dbReference>
<protein>
    <submittedName>
        <fullName evidence="8">ATP-dependent RNA helicase DHX36</fullName>
    </submittedName>
</protein>
<gene>
    <name evidence="8" type="primary">Dhx36</name>
    <name evidence="8" type="ORF">A0H81_01125</name>
</gene>
<feature type="region of interest" description="Disordered" evidence="4">
    <location>
        <begin position="1262"/>
        <end position="1321"/>
    </location>
</feature>
<dbReference type="Pfam" id="PF04408">
    <property type="entry name" value="WHD_HA2"/>
    <property type="match status" value="1"/>
</dbReference>
<dbReference type="Pfam" id="PF00271">
    <property type="entry name" value="Helicase_C"/>
    <property type="match status" value="1"/>
</dbReference>
<keyword evidence="9" id="KW-1185">Reference proteome</keyword>
<keyword evidence="8" id="KW-0347">Helicase</keyword>
<dbReference type="CDD" id="cd17917">
    <property type="entry name" value="DEXHc_RHA-like"/>
    <property type="match status" value="1"/>
</dbReference>
<evidence type="ECO:0000259" key="7">
    <source>
        <dbReference type="PROSITE" id="PS51194"/>
    </source>
</evidence>
<dbReference type="InterPro" id="IPR014001">
    <property type="entry name" value="Helicase_ATP-bd"/>
</dbReference>
<dbReference type="InterPro" id="IPR014720">
    <property type="entry name" value="dsRBD_dom"/>
</dbReference>
<dbReference type="InterPro" id="IPR048333">
    <property type="entry name" value="HA2_WH"/>
</dbReference>
<dbReference type="GO" id="GO:0005524">
    <property type="term" value="F:ATP binding"/>
    <property type="evidence" value="ECO:0007669"/>
    <property type="project" value="UniProtKB-KW"/>
</dbReference>
<dbReference type="GO" id="GO:0004386">
    <property type="term" value="F:helicase activity"/>
    <property type="evidence" value="ECO:0007669"/>
    <property type="project" value="UniProtKB-KW"/>
</dbReference>